<reference evidence="11" key="1">
    <citation type="submission" date="2022-11" db="EMBL/GenBank/DDBJ databases">
        <authorList>
            <person name="Petersen C."/>
        </authorList>
    </citation>
    <scope>NUCLEOTIDE SEQUENCE</scope>
    <source>
        <strain evidence="11">IBT 30761</strain>
    </source>
</reference>
<keyword evidence="12" id="KW-1185">Reference proteome</keyword>
<comment type="caution">
    <text evidence="11">The sequence shown here is derived from an EMBL/GenBank/DDBJ whole genome shotgun (WGS) entry which is preliminary data.</text>
</comment>
<feature type="compositionally biased region" description="Low complexity" evidence="9">
    <location>
        <begin position="136"/>
        <end position="148"/>
    </location>
</feature>
<evidence type="ECO:0000259" key="10">
    <source>
        <dbReference type="Pfam" id="PF00170"/>
    </source>
</evidence>
<dbReference type="GO" id="GO:0001228">
    <property type="term" value="F:DNA-binding transcription activator activity, RNA polymerase II-specific"/>
    <property type="evidence" value="ECO:0007669"/>
    <property type="project" value="TreeGrafter"/>
</dbReference>
<comment type="subcellular location">
    <subcellularLocation>
        <location evidence="2">Nucleus</location>
    </subcellularLocation>
</comment>
<dbReference type="GeneID" id="81352522"/>
<evidence type="ECO:0000256" key="4">
    <source>
        <dbReference type="ARBA" id="ARBA00023015"/>
    </source>
</evidence>
<dbReference type="Pfam" id="PF00170">
    <property type="entry name" value="bZIP_1"/>
    <property type="match status" value="1"/>
</dbReference>
<comment type="similarity">
    <text evidence="3">Belongs to the bZIP family.</text>
</comment>
<proteinExistence type="inferred from homology"/>
<feature type="compositionally biased region" description="Polar residues" evidence="9">
    <location>
        <begin position="240"/>
        <end position="261"/>
    </location>
</feature>
<protein>
    <recommendedName>
        <fullName evidence="8">Putative transcription factor kapC</fullName>
    </recommendedName>
</protein>
<evidence type="ECO:0000256" key="9">
    <source>
        <dbReference type="SAM" id="MobiDB-lite"/>
    </source>
</evidence>
<feature type="region of interest" description="Disordered" evidence="9">
    <location>
        <begin position="221"/>
        <end position="313"/>
    </location>
</feature>
<evidence type="ECO:0000256" key="6">
    <source>
        <dbReference type="ARBA" id="ARBA00023163"/>
    </source>
</evidence>
<keyword evidence="5" id="KW-0238">DNA-binding</keyword>
<evidence type="ECO:0000256" key="2">
    <source>
        <dbReference type="ARBA" id="ARBA00004123"/>
    </source>
</evidence>
<dbReference type="InterPro" id="IPR050936">
    <property type="entry name" value="AP-1-like"/>
</dbReference>
<comment type="function">
    <text evidence="1">Putative transcription factor.</text>
</comment>
<dbReference type="PANTHER" id="PTHR40621:SF11">
    <property type="entry name" value="TRANSCRIPTION FACTOR KAPC-RELATED"/>
    <property type="match status" value="1"/>
</dbReference>
<dbReference type="OrthoDB" id="2593073at2759"/>
<dbReference type="SUPFAM" id="SSF57959">
    <property type="entry name" value="Leucine zipper domain"/>
    <property type="match status" value="1"/>
</dbReference>
<keyword evidence="7" id="KW-0539">Nucleus</keyword>
<feature type="domain" description="BZIP" evidence="10">
    <location>
        <begin position="129"/>
        <end position="186"/>
    </location>
</feature>
<dbReference type="PANTHER" id="PTHR40621">
    <property type="entry name" value="TRANSCRIPTION FACTOR KAPC-RELATED"/>
    <property type="match status" value="1"/>
</dbReference>
<evidence type="ECO:0000313" key="12">
    <source>
        <dbReference type="Proteomes" id="UP001149074"/>
    </source>
</evidence>
<keyword evidence="4" id="KW-0805">Transcription regulation</keyword>
<reference evidence="11" key="2">
    <citation type="journal article" date="2023" name="IMA Fungus">
        <title>Comparative genomic study of the Penicillium genus elucidates a diverse pangenome and 15 lateral gene transfer events.</title>
        <authorList>
            <person name="Petersen C."/>
            <person name="Sorensen T."/>
            <person name="Nielsen M.R."/>
            <person name="Sondergaard T.E."/>
            <person name="Sorensen J.L."/>
            <person name="Fitzpatrick D.A."/>
            <person name="Frisvad J.C."/>
            <person name="Nielsen K.L."/>
        </authorList>
    </citation>
    <scope>NUCLEOTIDE SEQUENCE</scope>
    <source>
        <strain evidence="11">IBT 30761</strain>
    </source>
</reference>
<dbReference type="AlphaFoldDB" id="A0A9W9G1Q5"/>
<sequence length="313" mass="34463">MQSSTDHQVSGEPEDSHENAWDTASLNVFTSLAKYNADYSDKDHEDRMLHDQLLAAQHHMGSRVPAQPNQQQQQLQPNPMQNPVASRDASNIDPAISGGVMMSSPHTPPTAPQQQPSPDEGNAKYHGKRELSTSKRAAQNRAAQASRAFRQRKETYIRKLEDEVKGLEECRNKITNLSNENYQLRDYIITLQSRLMDMSAEVPELPPNIDLHQPRQDFGMASGLPSAGQPGTMVAPAAPQQGNQHSGPTGNSNDDMTSLNRIASAGLGMRNKPDEANPFMANQFANRRGRDDESTTSHDGMNVPKQEGHGLPL</sequence>
<dbReference type="Gene3D" id="1.20.5.170">
    <property type="match status" value="1"/>
</dbReference>
<feature type="compositionally biased region" description="Low complexity" evidence="9">
    <location>
        <begin position="65"/>
        <end position="83"/>
    </location>
</feature>
<feature type="region of interest" description="Disordered" evidence="9">
    <location>
        <begin position="58"/>
        <end position="149"/>
    </location>
</feature>
<dbReference type="InterPro" id="IPR004827">
    <property type="entry name" value="bZIP"/>
</dbReference>
<organism evidence="11 12">
    <name type="scientific">Penicillium argentinense</name>
    <dbReference type="NCBI Taxonomy" id="1131581"/>
    <lineage>
        <taxon>Eukaryota</taxon>
        <taxon>Fungi</taxon>
        <taxon>Dikarya</taxon>
        <taxon>Ascomycota</taxon>
        <taxon>Pezizomycotina</taxon>
        <taxon>Eurotiomycetes</taxon>
        <taxon>Eurotiomycetidae</taxon>
        <taxon>Eurotiales</taxon>
        <taxon>Aspergillaceae</taxon>
        <taxon>Penicillium</taxon>
    </lineage>
</organism>
<dbReference type="GO" id="GO:0000976">
    <property type="term" value="F:transcription cis-regulatory region binding"/>
    <property type="evidence" value="ECO:0007669"/>
    <property type="project" value="InterPro"/>
</dbReference>
<dbReference type="Proteomes" id="UP001149074">
    <property type="component" value="Unassembled WGS sequence"/>
</dbReference>
<evidence type="ECO:0000256" key="3">
    <source>
        <dbReference type="ARBA" id="ARBA00007163"/>
    </source>
</evidence>
<evidence type="ECO:0000256" key="1">
    <source>
        <dbReference type="ARBA" id="ARBA00004049"/>
    </source>
</evidence>
<dbReference type="GO" id="GO:0090575">
    <property type="term" value="C:RNA polymerase II transcription regulator complex"/>
    <property type="evidence" value="ECO:0007669"/>
    <property type="project" value="TreeGrafter"/>
</dbReference>
<evidence type="ECO:0000256" key="8">
    <source>
        <dbReference type="ARBA" id="ARBA00044067"/>
    </source>
</evidence>
<keyword evidence="6" id="KW-0804">Transcription</keyword>
<name>A0A9W9G1Q5_9EURO</name>
<dbReference type="CDD" id="cd14688">
    <property type="entry name" value="bZIP_YAP"/>
    <property type="match status" value="1"/>
</dbReference>
<dbReference type="EMBL" id="JAPQKI010000002">
    <property type="protein sequence ID" value="KAJ5110514.1"/>
    <property type="molecule type" value="Genomic_DNA"/>
</dbReference>
<evidence type="ECO:0000313" key="11">
    <source>
        <dbReference type="EMBL" id="KAJ5110514.1"/>
    </source>
</evidence>
<evidence type="ECO:0000256" key="5">
    <source>
        <dbReference type="ARBA" id="ARBA00023125"/>
    </source>
</evidence>
<evidence type="ECO:0000256" key="7">
    <source>
        <dbReference type="ARBA" id="ARBA00023242"/>
    </source>
</evidence>
<dbReference type="InterPro" id="IPR046347">
    <property type="entry name" value="bZIP_sf"/>
</dbReference>
<feature type="region of interest" description="Disordered" evidence="9">
    <location>
        <begin position="1"/>
        <end position="22"/>
    </location>
</feature>
<dbReference type="RefSeq" id="XP_056478584.1">
    <property type="nucleotide sequence ID" value="XM_056613543.1"/>
</dbReference>
<accession>A0A9W9G1Q5</accession>
<gene>
    <name evidence="11" type="ORF">N7532_001049</name>
</gene>